<evidence type="ECO:0000256" key="1">
    <source>
        <dbReference type="ARBA" id="ARBA00023125"/>
    </source>
</evidence>
<dbReference type="InterPro" id="IPR001387">
    <property type="entry name" value="Cro/C1-type_HTH"/>
</dbReference>
<dbReference type="Gene3D" id="1.10.260.40">
    <property type="entry name" value="lambda repressor-like DNA-binding domains"/>
    <property type="match status" value="1"/>
</dbReference>
<evidence type="ECO:0000313" key="4">
    <source>
        <dbReference type="Proteomes" id="UP000183047"/>
    </source>
</evidence>
<dbReference type="Pfam" id="PF01381">
    <property type="entry name" value="HTH_3"/>
    <property type="match status" value="1"/>
</dbReference>
<name>A0A1G5GLE8_9FIRM</name>
<dbReference type="AlphaFoldDB" id="A0A1G5GLE8"/>
<evidence type="ECO:0000313" key="3">
    <source>
        <dbReference type="EMBL" id="SCY52177.1"/>
    </source>
</evidence>
<dbReference type="GO" id="GO:0003677">
    <property type="term" value="F:DNA binding"/>
    <property type="evidence" value="ECO:0007669"/>
    <property type="project" value="UniProtKB-KW"/>
</dbReference>
<dbReference type="GO" id="GO:0003700">
    <property type="term" value="F:DNA-binding transcription factor activity"/>
    <property type="evidence" value="ECO:0007669"/>
    <property type="project" value="TreeGrafter"/>
</dbReference>
<dbReference type="CDD" id="cd00093">
    <property type="entry name" value="HTH_XRE"/>
    <property type="match status" value="1"/>
</dbReference>
<evidence type="ECO:0000259" key="2">
    <source>
        <dbReference type="PROSITE" id="PS50943"/>
    </source>
</evidence>
<dbReference type="PROSITE" id="PS50943">
    <property type="entry name" value="HTH_CROC1"/>
    <property type="match status" value="1"/>
</dbReference>
<proteinExistence type="predicted"/>
<dbReference type="Proteomes" id="UP000183047">
    <property type="component" value="Unassembled WGS sequence"/>
</dbReference>
<dbReference type="InterPro" id="IPR010982">
    <property type="entry name" value="Lambda_DNA-bd_dom_sf"/>
</dbReference>
<dbReference type="PANTHER" id="PTHR46797:SF1">
    <property type="entry name" value="METHYLPHOSPHONATE SYNTHASE"/>
    <property type="match status" value="1"/>
</dbReference>
<dbReference type="PANTHER" id="PTHR46797">
    <property type="entry name" value="HTH-TYPE TRANSCRIPTIONAL REGULATOR"/>
    <property type="match status" value="1"/>
</dbReference>
<feature type="domain" description="HTH cro/C1-type" evidence="2">
    <location>
        <begin position="12"/>
        <end position="67"/>
    </location>
</feature>
<accession>A0A1G5GLE8</accession>
<dbReference type="GO" id="GO:0005829">
    <property type="term" value="C:cytosol"/>
    <property type="evidence" value="ECO:0007669"/>
    <property type="project" value="TreeGrafter"/>
</dbReference>
<dbReference type="RefSeq" id="WP_074463308.1">
    <property type="nucleotide sequence ID" value="NZ_FMUR01000022.1"/>
</dbReference>
<keyword evidence="1" id="KW-0238">DNA-binding</keyword>
<protein>
    <submittedName>
        <fullName evidence="3">Transcriptional regulator, contains XRE-family HTH domain</fullName>
    </submittedName>
</protein>
<dbReference type="OrthoDB" id="1973831at2"/>
<dbReference type="SUPFAM" id="SSF47413">
    <property type="entry name" value="lambda repressor-like DNA-binding domains"/>
    <property type="match status" value="1"/>
</dbReference>
<dbReference type="SMART" id="SM00530">
    <property type="entry name" value="HTH_XRE"/>
    <property type="match status" value="1"/>
</dbReference>
<reference evidence="4" key="1">
    <citation type="submission" date="2016-10" db="EMBL/GenBank/DDBJ databases">
        <authorList>
            <person name="Varghese N."/>
            <person name="Submissions S."/>
        </authorList>
    </citation>
    <scope>NUCLEOTIDE SEQUENCE [LARGE SCALE GENOMIC DNA]</scope>
    <source>
        <strain evidence="4">XBD2006</strain>
    </source>
</reference>
<dbReference type="EMBL" id="FMUR01000022">
    <property type="protein sequence ID" value="SCY52177.1"/>
    <property type="molecule type" value="Genomic_DNA"/>
</dbReference>
<gene>
    <name evidence="3" type="ORF">SAMN02910451_02921</name>
</gene>
<organism evidence="3 4">
    <name type="scientific">Butyrivibrio hungatei</name>
    <dbReference type="NCBI Taxonomy" id="185008"/>
    <lineage>
        <taxon>Bacteria</taxon>
        <taxon>Bacillati</taxon>
        <taxon>Bacillota</taxon>
        <taxon>Clostridia</taxon>
        <taxon>Lachnospirales</taxon>
        <taxon>Lachnospiraceae</taxon>
        <taxon>Butyrivibrio</taxon>
    </lineage>
</organism>
<keyword evidence="4" id="KW-1185">Reference proteome</keyword>
<dbReference type="InterPro" id="IPR050807">
    <property type="entry name" value="TransReg_Diox_bact_type"/>
</dbReference>
<sequence length="215" mass="25198">MTDKDNLFGERLKSLRSMRGNKSQKEFAEELGIPQPTLSSYESGKIKPTVDAIINIADKCGISMDWLCGRDETFRLGSLGDVLSFFLEIFETEEFSIKTTVHNRVDIERKDATDDNDRNWVDLKVYYNETFNNPKAILNQDLCDVIEKAYMLTNELRGFERSQESYEREKQYYIDSWRDIPITKVDHSGIPIEEQRKRMLELMKAEWEALEKTDK</sequence>